<evidence type="ECO:0000256" key="8">
    <source>
        <dbReference type="ARBA" id="ARBA00023136"/>
    </source>
</evidence>
<dbReference type="GO" id="GO:0005886">
    <property type="term" value="C:plasma membrane"/>
    <property type="evidence" value="ECO:0007669"/>
    <property type="project" value="UniProtKB-SubCell"/>
</dbReference>
<evidence type="ECO:0000313" key="12">
    <source>
        <dbReference type="EMBL" id="MCB8880296.1"/>
    </source>
</evidence>
<comment type="caution">
    <text evidence="12">The sequence shown here is derived from an EMBL/GenBank/DDBJ whole genome shotgun (WGS) entry which is preliminary data.</text>
</comment>
<dbReference type="Pfam" id="PF01618">
    <property type="entry name" value="MotA_ExbB"/>
    <property type="match status" value="1"/>
</dbReference>
<keyword evidence="6 10" id="KW-0812">Transmembrane</keyword>
<evidence type="ECO:0000259" key="11">
    <source>
        <dbReference type="Pfam" id="PF01618"/>
    </source>
</evidence>
<evidence type="ECO:0000256" key="7">
    <source>
        <dbReference type="ARBA" id="ARBA00022989"/>
    </source>
</evidence>
<dbReference type="EMBL" id="JAESVA010000002">
    <property type="protein sequence ID" value="MCB8880296.1"/>
    <property type="molecule type" value="Genomic_DNA"/>
</dbReference>
<dbReference type="PANTHER" id="PTHR30625:SF3">
    <property type="entry name" value="TOL-PAL SYSTEM PROTEIN TOLQ"/>
    <property type="match status" value="1"/>
</dbReference>
<reference evidence="12 13" key="1">
    <citation type="journal article" date="2021" name="Microorganisms">
        <title>Acidisoma silvae sp. nov. and Acidisomacellulosilytica sp. nov., Two Acidophilic Bacteria Isolated from Decaying Wood, Hydrolyzing Cellulose and Producing Poly-3-hydroxybutyrate.</title>
        <authorList>
            <person name="Mieszkin S."/>
            <person name="Pouder E."/>
            <person name="Uroz S."/>
            <person name="Simon-Colin C."/>
            <person name="Alain K."/>
        </authorList>
    </citation>
    <scope>NUCLEOTIDE SEQUENCE [LARGE SCALE GENOMIC DNA]</scope>
    <source>
        <strain evidence="12 13">HW T5.17</strain>
    </source>
</reference>
<keyword evidence="9 10" id="KW-0131">Cell cycle</keyword>
<keyword evidence="8 10" id="KW-0472">Membrane</keyword>
<dbReference type="GO" id="GO:0051301">
    <property type="term" value="P:cell division"/>
    <property type="evidence" value="ECO:0007669"/>
    <property type="project" value="UniProtKB-UniRule"/>
</dbReference>
<evidence type="ECO:0000256" key="3">
    <source>
        <dbReference type="ARBA" id="ARBA00022475"/>
    </source>
</evidence>
<keyword evidence="5 10" id="KW-0132">Cell division</keyword>
<comment type="subunit">
    <text evidence="10">The Tol-Pal system is composed of five core proteins: the inner membrane proteins TolA, TolQ and TolR, the periplasmic protein TolB and the outer membrane protein Pal. They form a network linking the inner and outer membranes and the peptidoglycan layer.</text>
</comment>
<evidence type="ECO:0000256" key="6">
    <source>
        <dbReference type="ARBA" id="ARBA00022692"/>
    </source>
</evidence>
<comment type="function">
    <text evidence="10">Part of the Tol-Pal system, which plays a role in outer membrane invagination during cell division and is important for maintaining outer membrane integrity.</text>
</comment>
<feature type="transmembrane region" description="Helical" evidence="10">
    <location>
        <begin position="28"/>
        <end position="49"/>
    </location>
</feature>
<dbReference type="RefSeq" id="WP_227306895.1">
    <property type="nucleotide sequence ID" value="NZ_JAESVA010000002.1"/>
</dbReference>
<comment type="similarity">
    <text evidence="2 10">Belongs to the ExbB/TolQ family.</text>
</comment>
<feature type="domain" description="MotA/TolQ/ExbB proton channel" evidence="11">
    <location>
        <begin position="114"/>
        <end position="219"/>
    </location>
</feature>
<dbReference type="HAMAP" id="MF_02202">
    <property type="entry name" value="TolQ"/>
    <property type="match status" value="1"/>
</dbReference>
<dbReference type="GO" id="GO:0043213">
    <property type="term" value="P:bacteriocin transport"/>
    <property type="evidence" value="ECO:0007669"/>
    <property type="project" value="InterPro"/>
</dbReference>
<accession>A0A963Z070</accession>
<evidence type="ECO:0000256" key="9">
    <source>
        <dbReference type="ARBA" id="ARBA00023306"/>
    </source>
</evidence>
<protein>
    <recommendedName>
        <fullName evidence="10">Tol-Pal system protein TolQ</fullName>
    </recommendedName>
</protein>
<dbReference type="AlphaFoldDB" id="A0A963Z070"/>
<keyword evidence="3 10" id="KW-1003">Cell membrane</keyword>
<dbReference type="GO" id="GO:0017038">
    <property type="term" value="P:protein import"/>
    <property type="evidence" value="ECO:0007669"/>
    <property type="project" value="TreeGrafter"/>
</dbReference>
<comment type="subcellular location">
    <subcellularLocation>
        <location evidence="10">Cell inner membrane</location>
        <topology evidence="10">Multi-pass membrane protein</topology>
    </subcellularLocation>
    <subcellularLocation>
        <location evidence="1">Cell membrane</location>
        <topology evidence="1">Multi-pass membrane protein</topology>
    </subcellularLocation>
</comment>
<dbReference type="InterPro" id="IPR002898">
    <property type="entry name" value="MotA_ExbB_proton_chnl"/>
</dbReference>
<evidence type="ECO:0000256" key="4">
    <source>
        <dbReference type="ARBA" id="ARBA00022519"/>
    </source>
</evidence>
<evidence type="ECO:0000256" key="2">
    <source>
        <dbReference type="ARBA" id="ARBA00010442"/>
    </source>
</evidence>
<dbReference type="Proteomes" id="UP000721844">
    <property type="component" value="Unassembled WGS sequence"/>
</dbReference>
<name>A0A963Z070_9PROT</name>
<evidence type="ECO:0000256" key="1">
    <source>
        <dbReference type="ARBA" id="ARBA00004651"/>
    </source>
</evidence>
<organism evidence="12 13">
    <name type="scientific">Acidisoma cellulosilyticum</name>
    <dbReference type="NCBI Taxonomy" id="2802395"/>
    <lineage>
        <taxon>Bacteria</taxon>
        <taxon>Pseudomonadati</taxon>
        <taxon>Pseudomonadota</taxon>
        <taxon>Alphaproteobacteria</taxon>
        <taxon>Acetobacterales</taxon>
        <taxon>Acidocellaceae</taxon>
        <taxon>Acidisoma</taxon>
    </lineage>
</organism>
<sequence length="238" mass="25936">MDQAVNATQLATPGSSLSLWGLFLQADIVVKLVILCLLAASIWVWAIIFEKTTSLRRANREANAFEDRFWSGGSLDDLYEHEGQKPSNPMAAVFGAAMGEWRRTSRVAGADIGHTAVRERVDRAMNVTIQRELERMERWMIFLASVGATAPFIGLFGTVWGIMHSFSAIAAMHNTNLSVVAPGIAEALFATAIGLVAAIPSVLAYNAINTDLSRFAGRLEGFGTEFSAILSRQTEERT</sequence>
<dbReference type="NCBIfam" id="TIGR02796">
    <property type="entry name" value="tolQ"/>
    <property type="match status" value="1"/>
</dbReference>
<feature type="transmembrane region" description="Helical" evidence="10">
    <location>
        <begin position="183"/>
        <end position="208"/>
    </location>
</feature>
<dbReference type="InterPro" id="IPR050790">
    <property type="entry name" value="ExbB/TolQ_transport"/>
</dbReference>
<evidence type="ECO:0000256" key="10">
    <source>
        <dbReference type="HAMAP-Rule" id="MF_02202"/>
    </source>
</evidence>
<dbReference type="InterPro" id="IPR014163">
    <property type="entry name" value="Tol-Pal_TolQ"/>
</dbReference>
<feature type="transmembrane region" description="Helical" evidence="10">
    <location>
        <begin position="139"/>
        <end position="163"/>
    </location>
</feature>
<keyword evidence="7 10" id="KW-1133">Transmembrane helix</keyword>
<evidence type="ECO:0000256" key="5">
    <source>
        <dbReference type="ARBA" id="ARBA00022618"/>
    </source>
</evidence>
<dbReference type="PANTHER" id="PTHR30625">
    <property type="entry name" value="PROTEIN TOLQ"/>
    <property type="match status" value="1"/>
</dbReference>
<evidence type="ECO:0000313" key="13">
    <source>
        <dbReference type="Proteomes" id="UP000721844"/>
    </source>
</evidence>
<gene>
    <name evidence="10 12" type="primary">tolQ</name>
    <name evidence="12" type="ORF">ACELLULO517_08635</name>
</gene>
<proteinExistence type="inferred from homology"/>
<keyword evidence="13" id="KW-1185">Reference proteome</keyword>
<keyword evidence="4 10" id="KW-0997">Cell inner membrane</keyword>